<protein>
    <submittedName>
        <fullName evidence="1">2406_t:CDS:1</fullName>
    </submittedName>
</protein>
<evidence type="ECO:0000313" key="2">
    <source>
        <dbReference type="Proteomes" id="UP000789759"/>
    </source>
</evidence>
<reference evidence="1" key="1">
    <citation type="submission" date="2021-06" db="EMBL/GenBank/DDBJ databases">
        <authorList>
            <person name="Kallberg Y."/>
            <person name="Tangrot J."/>
            <person name="Rosling A."/>
        </authorList>
    </citation>
    <scope>NUCLEOTIDE SEQUENCE</scope>
    <source>
        <strain evidence="1">FL966</strain>
    </source>
</reference>
<keyword evidence="2" id="KW-1185">Reference proteome</keyword>
<accession>A0A9N8WP60</accession>
<evidence type="ECO:0000313" key="1">
    <source>
        <dbReference type="EMBL" id="CAG8490076.1"/>
    </source>
</evidence>
<dbReference type="EMBL" id="CAJVQA010000773">
    <property type="protein sequence ID" value="CAG8490076.1"/>
    <property type="molecule type" value="Genomic_DNA"/>
</dbReference>
<gene>
    <name evidence="1" type="ORF">CPELLU_LOCUS1938</name>
</gene>
<comment type="caution">
    <text evidence="1">The sequence shown here is derived from an EMBL/GenBank/DDBJ whole genome shotgun (WGS) entry which is preliminary data.</text>
</comment>
<sequence length="64" mass="7260">MKIINKSTKDSNITGQFYSIKEISGKKEDKLSQVRFVLLQGLMLDTSLIQKSQSTEEKNVKLAK</sequence>
<dbReference type="AlphaFoldDB" id="A0A9N8WP60"/>
<dbReference type="Proteomes" id="UP000789759">
    <property type="component" value="Unassembled WGS sequence"/>
</dbReference>
<proteinExistence type="predicted"/>
<organism evidence="1 2">
    <name type="scientific">Cetraspora pellucida</name>
    <dbReference type="NCBI Taxonomy" id="1433469"/>
    <lineage>
        <taxon>Eukaryota</taxon>
        <taxon>Fungi</taxon>
        <taxon>Fungi incertae sedis</taxon>
        <taxon>Mucoromycota</taxon>
        <taxon>Glomeromycotina</taxon>
        <taxon>Glomeromycetes</taxon>
        <taxon>Diversisporales</taxon>
        <taxon>Gigasporaceae</taxon>
        <taxon>Cetraspora</taxon>
    </lineage>
</organism>
<name>A0A9N8WP60_9GLOM</name>